<feature type="compositionally biased region" description="Polar residues" evidence="1">
    <location>
        <begin position="22"/>
        <end position="39"/>
    </location>
</feature>
<feature type="compositionally biased region" description="Low complexity" evidence="1">
    <location>
        <begin position="353"/>
        <end position="365"/>
    </location>
</feature>
<dbReference type="EMBL" id="ML213595">
    <property type="protein sequence ID" value="TFK41059.1"/>
    <property type="molecule type" value="Genomic_DNA"/>
</dbReference>
<keyword evidence="2" id="KW-0812">Transmembrane</keyword>
<evidence type="ECO:0000313" key="3">
    <source>
        <dbReference type="EMBL" id="TFK41059.1"/>
    </source>
</evidence>
<dbReference type="Proteomes" id="UP000308652">
    <property type="component" value="Unassembled WGS sequence"/>
</dbReference>
<feature type="region of interest" description="Disordered" evidence="1">
    <location>
        <begin position="326"/>
        <end position="365"/>
    </location>
</feature>
<keyword evidence="4" id="KW-1185">Reference proteome</keyword>
<reference evidence="3 4" key="1">
    <citation type="journal article" date="2019" name="Nat. Ecol. Evol.">
        <title>Megaphylogeny resolves global patterns of mushroom evolution.</title>
        <authorList>
            <person name="Varga T."/>
            <person name="Krizsan K."/>
            <person name="Foldi C."/>
            <person name="Dima B."/>
            <person name="Sanchez-Garcia M."/>
            <person name="Sanchez-Ramirez S."/>
            <person name="Szollosi G.J."/>
            <person name="Szarkandi J.G."/>
            <person name="Papp V."/>
            <person name="Albert L."/>
            <person name="Andreopoulos W."/>
            <person name="Angelini C."/>
            <person name="Antonin V."/>
            <person name="Barry K.W."/>
            <person name="Bougher N.L."/>
            <person name="Buchanan P."/>
            <person name="Buyck B."/>
            <person name="Bense V."/>
            <person name="Catcheside P."/>
            <person name="Chovatia M."/>
            <person name="Cooper J."/>
            <person name="Damon W."/>
            <person name="Desjardin D."/>
            <person name="Finy P."/>
            <person name="Geml J."/>
            <person name="Haridas S."/>
            <person name="Hughes K."/>
            <person name="Justo A."/>
            <person name="Karasinski D."/>
            <person name="Kautmanova I."/>
            <person name="Kiss B."/>
            <person name="Kocsube S."/>
            <person name="Kotiranta H."/>
            <person name="LaButti K.M."/>
            <person name="Lechner B.E."/>
            <person name="Liimatainen K."/>
            <person name="Lipzen A."/>
            <person name="Lukacs Z."/>
            <person name="Mihaltcheva S."/>
            <person name="Morgado L.N."/>
            <person name="Niskanen T."/>
            <person name="Noordeloos M.E."/>
            <person name="Ohm R.A."/>
            <person name="Ortiz-Santana B."/>
            <person name="Ovrebo C."/>
            <person name="Racz N."/>
            <person name="Riley R."/>
            <person name="Savchenko A."/>
            <person name="Shiryaev A."/>
            <person name="Soop K."/>
            <person name="Spirin V."/>
            <person name="Szebenyi C."/>
            <person name="Tomsovsky M."/>
            <person name="Tulloss R.E."/>
            <person name="Uehling J."/>
            <person name="Grigoriev I.V."/>
            <person name="Vagvolgyi C."/>
            <person name="Papp T."/>
            <person name="Martin F.M."/>
            <person name="Miettinen O."/>
            <person name="Hibbett D.S."/>
            <person name="Nagy L.G."/>
        </authorList>
    </citation>
    <scope>NUCLEOTIDE SEQUENCE [LARGE SCALE GENOMIC DNA]</scope>
    <source>
        <strain evidence="3 4">CBS 166.37</strain>
    </source>
</reference>
<feature type="region of interest" description="Disordered" evidence="1">
    <location>
        <begin position="1"/>
        <end position="128"/>
    </location>
</feature>
<proteinExistence type="predicted"/>
<feature type="region of interest" description="Disordered" evidence="1">
    <location>
        <begin position="205"/>
        <end position="224"/>
    </location>
</feature>
<gene>
    <name evidence="3" type="ORF">BDQ12DRAFT_646780</name>
</gene>
<feature type="compositionally biased region" description="Low complexity" evidence="1">
    <location>
        <begin position="55"/>
        <end position="68"/>
    </location>
</feature>
<feature type="region of interest" description="Disordered" evidence="1">
    <location>
        <begin position="283"/>
        <end position="304"/>
    </location>
</feature>
<feature type="transmembrane region" description="Helical" evidence="2">
    <location>
        <begin position="494"/>
        <end position="516"/>
    </location>
</feature>
<dbReference type="OrthoDB" id="5595612at2759"/>
<feature type="compositionally biased region" description="Polar residues" evidence="1">
    <location>
        <begin position="326"/>
        <end position="338"/>
    </location>
</feature>
<evidence type="ECO:0000256" key="2">
    <source>
        <dbReference type="SAM" id="Phobius"/>
    </source>
</evidence>
<feature type="compositionally biased region" description="Low complexity" evidence="1">
    <location>
        <begin position="93"/>
        <end position="104"/>
    </location>
</feature>
<protein>
    <submittedName>
        <fullName evidence="3">Uncharacterized protein</fullName>
    </submittedName>
</protein>
<name>A0A5C3M6N2_9AGAR</name>
<dbReference type="STRING" id="68775.A0A5C3M6N2"/>
<accession>A0A5C3M6N2</accession>
<evidence type="ECO:0000313" key="4">
    <source>
        <dbReference type="Proteomes" id="UP000308652"/>
    </source>
</evidence>
<keyword evidence="2" id="KW-1133">Transmembrane helix</keyword>
<keyword evidence="2" id="KW-0472">Membrane</keyword>
<organism evidence="3 4">
    <name type="scientific">Crucibulum laeve</name>
    <dbReference type="NCBI Taxonomy" id="68775"/>
    <lineage>
        <taxon>Eukaryota</taxon>
        <taxon>Fungi</taxon>
        <taxon>Dikarya</taxon>
        <taxon>Basidiomycota</taxon>
        <taxon>Agaricomycotina</taxon>
        <taxon>Agaricomycetes</taxon>
        <taxon>Agaricomycetidae</taxon>
        <taxon>Agaricales</taxon>
        <taxon>Agaricineae</taxon>
        <taxon>Nidulariaceae</taxon>
        <taxon>Crucibulum</taxon>
    </lineage>
</organism>
<dbReference type="AlphaFoldDB" id="A0A5C3M6N2"/>
<evidence type="ECO:0000256" key="1">
    <source>
        <dbReference type="SAM" id="MobiDB-lite"/>
    </source>
</evidence>
<sequence>MDDPRRFNAPKGPSCLTRHASVASQDTNASGFADSTISYGESLRLSQFPPPPSSIPSTPIPSDYSTSTRMSRELQAAHPLSVTRRGNPFNGTSLASSSSESPASRGDNQPSRLWDAPPGSTSRTFSPYDWHEGASSIDVDAAEDRLLPTSFITSLLQENAKPRRNQRMSVSSDAISGISEMTYPPLMSYAEATRRDNLVSSYHLSTRNPPSVRPMGARLPPSSFTPIPEYVNRMSGDSDTLYSNQDRNSSIVRKSSVGTSLSVTGVARATLYHVAGDKHLETNAEFSQDANPKQYAYSHTEESGIPMSDDDSIAYYKALHASAPYSSVLPSTSGNQRRNNPDAMRPVRDSVHSSKSASPSLMSRLSSNKSLRRVFTWRKKPLPPVPTIPHISIATEREHRKAEESTPLPDLLSRAGALHGLLEKGHHPHHSLNSHYRAPEQHLTSPFDDASESAAKFNGLETSGPSTVQSFEPFRQKSFATLQAKKSTPTKKCIYVAIGVLIAVIIVVATVVSIVVKRNKHQQVCSDNLAGATCSLNATCVCVSSSSGQCDYLAQNIVNLIPDMNAAFQVNMTTSSVYRSIWQAQGAPSGSNCATQSLLVDIGSVLDSQKLPNRTQWAQAALLWNLVQTQDLTPATQLQTFIIAAPWNQLEGSDGPVYNNTGSFSTLASGYLFDFAAQTVTQPSKSFVDDGQPLKTQIAQVGPVAQSALDRMYTFAVAASTQRENALMNFWNKTLQQRQEDLNTFKSALSVAPILLPFDATTQTIRDLYANSTPTSFPPPLACYPGLETAQLERINTIETEIFELKSVVNATQFDDNCYPERPVYGILDILHLRLPFNDSRADVAKQAASLERDAVPRAVLYAGEILSAMPVSSAVYSLTGEQLDPRQYGTLSHPNHVLLQYLSSIPDVGVAKMLVQFVLNSATSSLVPPTNSSSLYQSLGFIPPLEVAVFGAIGSSDITSAYSSFTTSSNSLFFGSDAGSAMRKWAIGDVGGSVIWTESAVAPLVVRDSSMSDTVFNDTWAAVAQAISSNARDVGLVNITTTFQNVQKFSP</sequence>